<dbReference type="RefSeq" id="WP_131179098.1">
    <property type="nucleotide sequence ID" value="NZ_QJUI01000004.1"/>
</dbReference>
<dbReference type="AlphaFoldDB" id="A0A4Q9QQC1"/>
<dbReference type="SMART" id="SM00271">
    <property type="entry name" value="DnaJ"/>
    <property type="match status" value="1"/>
</dbReference>
<feature type="domain" description="J" evidence="2">
    <location>
        <begin position="136"/>
        <end position="192"/>
    </location>
</feature>
<name>A0A4Q9QQC1_9GAMM</name>
<dbReference type="InterPro" id="IPR036869">
    <property type="entry name" value="J_dom_sf"/>
</dbReference>
<keyword evidence="4" id="KW-1185">Reference proteome</keyword>
<dbReference type="InterPro" id="IPR021059">
    <property type="entry name" value="DnaJ-related_N"/>
</dbReference>
<dbReference type="CDD" id="cd06257">
    <property type="entry name" value="DnaJ"/>
    <property type="match status" value="1"/>
</dbReference>
<organism evidence="3 4">
    <name type="scientific">Phytopseudomonas daroniae</name>
    <dbReference type="NCBI Taxonomy" id="2487519"/>
    <lineage>
        <taxon>Bacteria</taxon>
        <taxon>Pseudomonadati</taxon>
        <taxon>Pseudomonadota</taxon>
        <taxon>Gammaproteobacteria</taxon>
        <taxon>Pseudomonadales</taxon>
        <taxon>Pseudomonadaceae</taxon>
        <taxon>Phytopseudomonas</taxon>
    </lineage>
</organism>
<dbReference type="Pfam" id="PF12339">
    <property type="entry name" value="DNAJ_related"/>
    <property type="match status" value="1"/>
</dbReference>
<dbReference type="Gene3D" id="1.10.287.110">
    <property type="entry name" value="DnaJ domain"/>
    <property type="match status" value="1"/>
</dbReference>
<keyword evidence="1" id="KW-0143">Chaperone</keyword>
<gene>
    <name evidence="3" type="ORF">DNK06_05835</name>
</gene>
<reference evidence="3 4" key="1">
    <citation type="submission" date="2018-06" db="EMBL/GenBank/DDBJ databases">
        <title>Three novel Pseudomonas species isolated from symptomatic oak.</title>
        <authorList>
            <person name="Bueno-Gonzalez V."/>
            <person name="Brady C."/>
        </authorList>
    </citation>
    <scope>NUCLEOTIDE SEQUENCE [LARGE SCALE GENOMIC DNA]</scope>
    <source>
        <strain evidence="3 4">P9A</strain>
    </source>
</reference>
<dbReference type="OrthoDB" id="581986at2"/>
<dbReference type="InterPro" id="IPR001623">
    <property type="entry name" value="DnaJ_domain"/>
</dbReference>
<comment type="caution">
    <text evidence="3">The sequence shown here is derived from an EMBL/GenBank/DDBJ whole genome shotgun (WGS) entry which is preliminary data.</text>
</comment>
<evidence type="ECO:0000313" key="4">
    <source>
        <dbReference type="Proteomes" id="UP000292302"/>
    </source>
</evidence>
<proteinExistence type="predicted"/>
<sequence length="192" mass="22299">MNEETTPAAQLLELLHAAPEGLSEYQLLLRLSRRQGTAERLPSDTLELFRTHFLLFHTLYRLRDQLHAEQMALLQISPLCIRLLPYQAGESALSENDPLREYYLDLDHLRDTGAEDVQKLLEAFWIRLQGGEEKQSALAVLELDTHTGELDLSIIRQRYRQLVSRHHPDRGGSTQQLQSINHAMETLQRYYR</sequence>
<dbReference type="EMBL" id="QJUI01000004">
    <property type="protein sequence ID" value="TBU82036.1"/>
    <property type="molecule type" value="Genomic_DNA"/>
</dbReference>
<accession>A0A4Q9QQC1</accession>
<evidence type="ECO:0000313" key="3">
    <source>
        <dbReference type="EMBL" id="TBU82036.1"/>
    </source>
</evidence>
<evidence type="ECO:0000259" key="2">
    <source>
        <dbReference type="PROSITE" id="PS50076"/>
    </source>
</evidence>
<evidence type="ECO:0000256" key="1">
    <source>
        <dbReference type="ARBA" id="ARBA00023186"/>
    </source>
</evidence>
<dbReference type="Proteomes" id="UP000292302">
    <property type="component" value="Unassembled WGS sequence"/>
</dbReference>
<dbReference type="PROSITE" id="PS50076">
    <property type="entry name" value="DNAJ_2"/>
    <property type="match status" value="1"/>
</dbReference>
<protein>
    <submittedName>
        <fullName evidence="3">Molecular chaperone DnaJ</fullName>
    </submittedName>
</protein>
<dbReference type="SUPFAM" id="SSF46565">
    <property type="entry name" value="Chaperone J-domain"/>
    <property type="match status" value="1"/>
</dbReference>